<dbReference type="EMBL" id="DS016981">
    <property type="protein sequence ID" value="KMU82820.1"/>
    <property type="molecule type" value="Genomic_DNA"/>
</dbReference>
<dbReference type="Proteomes" id="UP000054563">
    <property type="component" value="Unassembled WGS sequence"/>
</dbReference>
<accession>A0A0J8RC91</accession>
<gene>
    <name evidence="1" type="ORF">CIHG_00603</name>
</gene>
<proteinExistence type="predicted"/>
<evidence type="ECO:0000313" key="2">
    <source>
        <dbReference type="Proteomes" id="UP000054563"/>
    </source>
</evidence>
<organism evidence="1 2">
    <name type="scientific">Coccidioides immitis H538.4</name>
    <dbReference type="NCBI Taxonomy" id="396776"/>
    <lineage>
        <taxon>Eukaryota</taxon>
        <taxon>Fungi</taxon>
        <taxon>Dikarya</taxon>
        <taxon>Ascomycota</taxon>
        <taxon>Pezizomycotina</taxon>
        <taxon>Eurotiomycetes</taxon>
        <taxon>Eurotiomycetidae</taxon>
        <taxon>Onygenales</taxon>
        <taxon>Onygenaceae</taxon>
        <taxon>Coccidioides</taxon>
    </lineage>
</organism>
<evidence type="ECO:0000313" key="1">
    <source>
        <dbReference type="EMBL" id="KMU82820.1"/>
    </source>
</evidence>
<dbReference type="VEuPathDB" id="FungiDB:CIHG_00603"/>
<reference evidence="2" key="1">
    <citation type="journal article" date="2010" name="Genome Res.">
        <title>Population genomic sequencing of Coccidioides fungi reveals recent hybridization and transposon control.</title>
        <authorList>
            <person name="Neafsey D.E."/>
            <person name="Barker B.M."/>
            <person name="Sharpton T.J."/>
            <person name="Stajich J.E."/>
            <person name="Park D.J."/>
            <person name="Whiston E."/>
            <person name="Hung C.-Y."/>
            <person name="McMahan C."/>
            <person name="White J."/>
            <person name="Sykes S."/>
            <person name="Heiman D."/>
            <person name="Young S."/>
            <person name="Zeng Q."/>
            <person name="Abouelleil A."/>
            <person name="Aftuck L."/>
            <person name="Bessette D."/>
            <person name="Brown A."/>
            <person name="FitzGerald M."/>
            <person name="Lui A."/>
            <person name="Macdonald J.P."/>
            <person name="Priest M."/>
            <person name="Orbach M.J."/>
            <person name="Galgiani J.N."/>
            <person name="Kirkland T.N."/>
            <person name="Cole G.T."/>
            <person name="Birren B.W."/>
            <person name="Henn M.R."/>
            <person name="Taylor J.W."/>
            <person name="Rounsley S.D."/>
        </authorList>
    </citation>
    <scope>NUCLEOTIDE SEQUENCE [LARGE SCALE GENOMIC DNA]</scope>
    <source>
        <strain evidence="2">H538.4</strain>
    </source>
</reference>
<name>A0A0J8RC91_COCIT</name>
<sequence>MKRSRRADGNRDYIYRTSLSTKQGGGEKGCRERQARFGSSRLAAARSGCIHDIGSDGRVIAKLPHPPPLAETLWTIQSPAFCCCFETVGVLRERIMATGRATILGDPLGLATESLDDAIHAYASEHPMPLGSGWLWAADCSRPCVLTRSSHPSTLIHFPPSFRKSLGGSTPSGTAWHVNVDDGNGGRSIKFPIASLVTQNEFASLPGATFIGIGRYTQKDWQDTHASHGLRAKFEFGEKPGEEERWRRRVAKPSRNTTVDGPMGAMATLVVRRAEHGVGDVVWAGGVHTVPTTNHAPIRLLASHFESILHCGPLGLDRDSEPPVAMEVDEDARLSELGRRPDLLCLTCRGCDLSVDHTLL</sequence>
<protein>
    <submittedName>
        <fullName evidence="1">Uncharacterized protein</fullName>
    </submittedName>
</protein>
<dbReference type="AlphaFoldDB" id="A0A0J8RC91"/>